<evidence type="ECO:0000313" key="1">
    <source>
        <dbReference type="EMBL" id="KAJ7549959.1"/>
    </source>
</evidence>
<keyword evidence="2" id="KW-1185">Reference proteome</keyword>
<accession>A0ACC2D6M7</accession>
<reference evidence="2" key="1">
    <citation type="journal article" date="2024" name="Proc. Natl. Acad. Sci. U.S.A.">
        <title>Extraordinary preservation of gene collinearity over three hundred million years revealed in homosporous lycophytes.</title>
        <authorList>
            <person name="Li C."/>
            <person name="Wickell D."/>
            <person name="Kuo L.Y."/>
            <person name="Chen X."/>
            <person name="Nie B."/>
            <person name="Liao X."/>
            <person name="Peng D."/>
            <person name="Ji J."/>
            <person name="Jenkins J."/>
            <person name="Williams M."/>
            <person name="Shu S."/>
            <person name="Plott C."/>
            <person name="Barry K."/>
            <person name="Rajasekar S."/>
            <person name="Grimwood J."/>
            <person name="Han X."/>
            <person name="Sun S."/>
            <person name="Hou Z."/>
            <person name="He W."/>
            <person name="Dai G."/>
            <person name="Sun C."/>
            <person name="Schmutz J."/>
            <person name="Leebens-Mack J.H."/>
            <person name="Li F.W."/>
            <person name="Wang L."/>
        </authorList>
    </citation>
    <scope>NUCLEOTIDE SEQUENCE [LARGE SCALE GENOMIC DNA]</scope>
    <source>
        <strain evidence="2">cv. PW_Plant_1</strain>
    </source>
</reference>
<name>A0ACC2D6M7_DIPCM</name>
<evidence type="ECO:0000313" key="2">
    <source>
        <dbReference type="Proteomes" id="UP001162992"/>
    </source>
</evidence>
<dbReference type="Proteomes" id="UP001162992">
    <property type="component" value="Chromosome 7"/>
</dbReference>
<dbReference type="EMBL" id="CM055098">
    <property type="protein sequence ID" value="KAJ7549959.1"/>
    <property type="molecule type" value="Genomic_DNA"/>
</dbReference>
<gene>
    <name evidence="1" type="ORF">O6H91_07G076200</name>
</gene>
<protein>
    <submittedName>
        <fullName evidence="1">Uncharacterized protein</fullName>
    </submittedName>
</protein>
<organism evidence="1 2">
    <name type="scientific">Diphasiastrum complanatum</name>
    <name type="common">Issler's clubmoss</name>
    <name type="synonym">Lycopodium complanatum</name>
    <dbReference type="NCBI Taxonomy" id="34168"/>
    <lineage>
        <taxon>Eukaryota</taxon>
        <taxon>Viridiplantae</taxon>
        <taxon>Streptophyta</taxon>
        <taxon>Embryophyta</taxon>
        <taxon>Tracheophyta</taxon>
        <taxon>Lycopodiopsida</taxon>
        <taxon>Lycopodiales</taxon>
        <taxon>Lycopodiaceae</taxon>
        <taxon>Lycopodioideae</taxon>
        <taxon>Diphasiastrum</taxon>
    </lineage>
</organism>
<comment type="caution">
    <text evidence="1">The sequence shown here is derived from an EMBL/GenBank/DDBJ whole genome shotgun (WGS) entry which is preliminary data.</text>
</comment>
<sequence>MVATMEFAGINFTCAFDSLTHYEVPHKDCLLPLLSKVLGYCIVAASTIVKLPQIIVILKNKSIKGLSIPSFELEVVGFTIALAYCLFKRLPFSAYGELVFLLLQSIILVVLLYQLSPTLTLKTWLKAILYCAIAPILLAGHITPSLFEALFQAAQHAIFFFSRLPQILENSKNHSTGQLSFLTNFMSFGGGVVRLFTSIQEQAPVSMVVGSVLGVITNGIVVYQILAYDKSAELKRKKES</sequence>
<proteinExistence type="predicted"/>